<evidence type="ECO:0000313" key="1">
    <source>
        <dbReference type="EMBL" id="KAH7446129.1"/>
    </source>
</evidence>
<reference evidence="1" key="1">
    <citation type="submission" date="2021-08" db="EMBL/GenBank/DDBJ databases">
        <title>WGS assembly of Ceratopteris richardii.</title>
        <authorList>
            <person name="Marchant D.B."/>
            <person name="Chen G."/>
            <person name="Jenkins J."/>
            <person name="Shu S."/>
            <person name="Leebens-Mack J."/>
            <person name="Grimwood J."/>
            <person name="Schmutz J."/>
            <person name="Soltis P."/>
            <person name="Soltis D."/>
            <person name="Chen Z.-H."/>
        </authorList>
    </citation>
    <scope>NUCLEOTIDE SEQUENCE</scope>
    <source>
        <strain evidence="1">Whitten #5841</strain>
        <tissue evidence="1">Leaf</tissue>
    </source>
</reference>
<accession>A0A8T2VNV0</accession>
<organism evidence="1 2">
    <name type="scientific">Ceratopteris richardii</name>
    <name type="common">Triangle waterfern</name>
    <dbReference type="NCBI Taxonomy" id="49495"/>
    <lineage>
        <taxon>Eukaryota</taxon>
        <taxon>Viridiplantae</taxon>
        <taxon>Streptophyta</taxon>
        <taxon>Embryophyta</taxon>
        <taxon>Tracheophyta</taxon>
        <taxon>Polypodiopsida</taxon>
        <taxon>Polypodiidae</taxon>
        <taxon>Polypodiales</taxon>
        <taxon>Pteridineae</taxon>
        <taxon>Pteridaceae</taxon>
        <taxon>Parkerioideae</taxon>
        <taxon>Ceratopteris</taxon>
    </lineage>
</organism>
<dbReference type="AlphaFoldDB" id="A0A8T2VNV0"/>
<protein>
    <submittedName>
        <fullName evidence="1">Uncharacterized protein</fullName>
    </submittedName>
</protein>
<comment type="caution">
    <text evidence="1">The sequence shown here is derived from an EMBL/GenBank/DDBJ whole genome shotgun (WGS) entry which is preliminary data.</text>
</comment>
<dbReference type="EMBL" id="CM035406">
    <property type="protein sequence ID" value="KAH7446129.1"/>
    <property type="molecule type" value="Genomic_DNA"/>
</dbReference>
<gene>
    <name evidence="1" type="ORF">KP509_01G040300</name>
</gene>
<proteinExistence type="predicted"/>
<dbReference type="Proteomes" id="UP000825935">
    <property type="component" value="Chromosome 1"/>
</dbReference>
<keyword evidence="2" id="KW-1185">Reference proteome</keyword>
<sequence>MVFLFKVVHASSAMFLGFTCIRAPSQSLRKIMLCILSFCKSELVPSNLLISKRFFVFEEEDILALRGCQIKKVKISEVYFKKLVIFDSFWGK</sequence>
<evidence type="ECO:0000313" key="2">
    <source>
        <dbReference type="Proteomes" id="UP000825935"/>
    </source>
</evidence>
<name>A0A8T2VNV0_CERRI</name>